<gene>
    <name evidence="2" type="ORF">BVRB_5g126160</name>
</gene>
<evidence type="ECO:0000256" key="1">
    <source>
        <dbReference type="SAM" id="SignalP"/>
    </source>
</evidence>
<keyword evidence="1" id="KW-0732">Signal</keyword>
<reference evidence="2 3" key="1">
    <citation type="journal article" date="2014" name="Nature">
        <title>The genome of the recently domesticated crop plant sugar beet (Beta vulgaris).</title>
        <authorList>
            <person name="Dohm J.C."/>
            <person name="Minoche A.E."/>
            <person name="Holtgrawe D."/>
            <person name="Capella-Gutierrez S."/>
            <person name="Zakrzewski F."/>
            <person name="Tafer H."/>
            <person name="Rupp O."/>
            <person name="Sorensen T.R."/>
            <person name="Stracke R."/>
            <person name="Reinhardt R."/>
            <person name="Goesmann A."/>
            <person name="Kraft T."/>
            <person name="Schulz B."/>
            <person name="Stadler P.F."/>
            <person name="Schmidt T."/>
            <person name="Gabaldon T."/>
            <person name="Lehrach H."/>
            <person name="Weisshaar B."/>
            <person name="Himmelbauer H."/>
        </authorList>
    </citation>
    <scope>NUCLEOTIDE SEQUENCE [LARGE SCALE GENOMIC DNA]</scope>
    <source>
        <tissue evidence="2">Taproot</tissue>
    </source>
</reference>
<sequence length="53" mass="6146">MVEDGASWWFRCQVTVVVVAHFLAVKLRTVDNGDAPFNLCHHTHHEARWTNKD</sequence>
<dbReference type="Gramene" id="KMS97528">
    <property type="protein sequence ID" value="KMS97528"/>
    <property type="gene ID" value="BVRB_5g126160"/>
</dbReference>
<dbReference type="AlphaFoldDB" id="A0A0J8BBY4"/>
<organism evidence="2 3">
    <name type="scientific">Beta vulgaris subsp. vulgaris</name>
    <name type="common">Beet</name>
    <dbReference type="NCBI Taxonomy" id="3555"/>
    <lineage>
        <taxon>Eukaryota</taxon>
        <taxon>Viridiplantae</taxon>
        <taxon>Streptophyta</taxon>
        <taxon>Embryophyta</taxon>
        <taxon>Tracheophyta</taxon>
        <taxon>Spermatophyta</taxon>
        <taxon>Magnoliopsida</taxon>
        <taxon>eudicotyledons</taxon>
        <taxon>Gunneridae</taxon>
        <taxon>Pentapetalae</taxon>
        <taxon>Caryophyllales</taxon>
        <taxon>Chenopodiaceae</taxon>
        <taxon>Betoideae</taxon>
        <taxon>Beta</taxon>
    </lineage>
</organism>
<feature type="chain" id="PRO_5005294607" evidence="1">
    <location>
        <begin position="25"/>
        <end position="53"/>
    </location>
</feature>
<evidence type="ECO:0000313" key="2">
    <source>
        <dbReference type="EMBL" id="KMS97528.1"/>
    </source>
</evidence>
<accession>A0A0J8BBY4</accession>
<evidence type="ECO:0000313" key="3">
    <source>
        <dbReference type="Proteomes" id="UP000035740"/>
    </source>
</evidence>
<keyword evidence="3" id="KW-1185">Reference proteome</keyword>
<dbReference type="Proteomes" id="UP000035740">
    <property type="component" value="Unassembled WGS sequence"/>
</dbReference>
<proteinExistence type="predicted"/>
<name>A0A0J8BBY4_BETVV</name>
<dbReference type="EMBL" id="KQ090307">
    <property type="protein sequence ID" value="KMS97528.1"/>
    <property type="molecule type" value="Genomic_DNA"/>
</dbReference>
<protein>
    <submittedName>
        <fullName evidence="2">Uncharacterized protein</fullName>
    </submittedName>
</protein>
<feature type="signal peptide" evidence="1">
    <location>
        <begin position="1"/>
        <end position="24"/>
    </location>
</feature>